<dbReference type="EMBL" id="GEBQ01027600">
    <property type="protein sequence ID" value="JAT12377.1"/>
    <property type="molecule type" value="Transcribed_RNA"/>
</dbReference>
<feature type="region of interest" description="Disordered" evidence="1">
    <location>
        <begin position="104"/>
        <end position="152"/>
    </location>
</feature>
<organism evidence="2">
    <name type="scientific">Graphocephala atropunctata</name>
    <dbReference type="NCBI Taxonomy" id="36148"/>
    <lineage>
        <taxon>Eukaryota</taxon>
        <taxon>Metazoa</taxon>
        <taxon>Ecdysozoa</taxon>
        <taxon>Arthropoda</taxon>
        <taxon>Hexapoda</taxon>
        <taxon>Insecta</taxon>
        <taxon>Pterygota</taxon>
        <taxon>Neoptera</taxon>
        <taxon>Paraneoptera</taxon>
        <taxon>Hemiptera</taxon>
        <taxon>Auchenorrhyncha</taxon>
        <taxon>Membracoidea</taxon>
        <taxon>Cicadellidae</taxon>
        <taxon>Cicadellinae</taxon>
        <taxon>Cicadellini</taxon>
        <taxon>Graphocephala</taxon>
    </lineage>
</organism>
<reference evidence="2" key="1">
    <citation type="submission" date="2015-11" db="EMBL/GenBank/DDBJ databases">
        <title>De novo transcriptome assembly of four potential Pierce s Disease insect vectors from Arizona vineyards.</title>
        <authorList>
            <person name="Tassone E.E."/>
        </authorList>
    </citation>
    <scope>NUCLEOTIDE SEQUENCE</scope>
</reference>
<feature type="region of interest" description="Disordered" evidence="1">
    <location>
        <begin position="30"/>
        <end position="68"/>
    </location>
</feature>
<dbReference type="AlphaFoldDB" id="A0A1B6KLS8"/>
<name>A0A1B6KLS8_9HEMI</name>
<evidence type="ECO:0000313" key="2">
    <source>
        <dbReference type="EMBL" id="JAT12377.1"/>
    </source>
</evidence>
<feature type="non-terminal residue" evidence="2">
    <location>
        <position position="152"/>
    </location>
</feature>
<sequence>MENELTPTNRKYPLRKRKAITYYEDFELSLEEKKSRSKKPSTSSSSSSEDEKENIDENEIEENEVEEISEYEKLRLKNLEENRRMMMQLGLVDPNEEVKRVVKVHKPPAKSKVHITRIQPEATKRSLRLQGKTPEGKGVPLDLFQASPTSTP</sequence>
<feature type="compositionally biased region" description="Basic residues" evidence="1">
    <location>
        <begin position="104"/>
        <end position="115"/>
    </location>
</feature>
<feature type="compositionally biased region" description="Acidic residues" evidence="1">
    <location>
        <begin position="48"/>
        <end position="68"/>
    </location>
</feature>
<proteinExistence type="predicted"/>
<evidence type="ECO:0000256" key="1">
    <source>
        <dbReference type="SAM" id="MobiDB-lite"/>
    </source>
</evidence>
<gene>
    <name evidence="2" type="ORF">g.20928</name>
</gene>
<accession>A0A1B6KLS8</accession>
<protein>
    <submittedName>
        <fullName evidence="2">Uncharacterized protein</fullName>
    </submittedName>
</protein>